<dbReference type="GO" id="GO:0003677">
    <property type="term" value="F:DNA binding"/>
    <property type="evidence" value="ECO:0007669"/>
    <property type="project" value="UniProtKB-KW"/>
</dbReference>
<dbReference type="Proteomes" id="UP000237271">
    <property type="component" value="Unassembled WGS sequence"/>
</dbReference>
<accession>A0A2P4XYS5</accession>
<dbReference type="PANTHER" id="PTHR13510">
    <property type="entry name" value="FYVE-FINGER-CONTAINING RAB5 EFFECTOR PROTEIN RABENOSYN-5-RELATED"/>
    <property type="match status" value="1"/>
</dbReference>
<dbReference type="OrthoDB" id="10056939at2759"/>
<dbReference type="GO" id="GO:0006355">
    <property type="term" value="P:regulation of DNA-templated transcription"/>
    <property type="evidence" value="ECO:0007669"/>
    <property type="project" value="InterPro"/>
</dbReference>
<evidence type="ECO:0000256" key="3">
    <source>
        <dbReference type="ARBA" id="ARBA00023242"/>
    </source>
</evidence>
<dbReference type="Gene3D" id="1.10.10.60">
    <property type="entry name" value="Homeodomain-like"/>
    <property type="match status" value="1"/>
</dbReference>
<dbReference type="Pfam" id="PF05920">
    <property type="entry name" value="Homeobox_KN"/>
    <property type="match status" value="1"/>
</dbReference>
<organism evidence="5 6">
    <name type="scientific">Phytophthora palmivora</name>
    <dbReference type="NCBI Taxonomy" id="4796"/>
    <lineage>
        <taxon>Eukaryota</taxon>
        <taxon>Sar</taxon>
        <taxon>Stramenopiles</taxon>
        <taxon>Oomycota</taxon>
        <taxon>Peronosporomycetes</taxon>
        <taxon>Peronosporales</taxon>
        <taxon>Peronosporaceae</taxon>
        <taxon>Phytophthora</taxon>
    </lineage>
</organism>
<reference evidence="5 6" key="1">
    <citation type="journal article" date="2017" name="Genome Biol. Evol.">
        <title>Phytophthora megakarya and P. palmivora, closely related causal agents of cacao black pod rot, underwent increases in genome sizes and gene numbers by different mechanisms.</title>
        <authorList>
            <person name="Ali S.S."/>
            <person name="Shao J."/>
            <person name="Lary D.J."/>
            <person name="Kronmiller B."/>
            <person name="Shen D."/>
            <person name="Strem M.D."/>
            <person name="Amoako-Attah I."/>
            <person name="Akrofi A.Y."/>
            <person name="Begoude B.A."/>
            <person name="Ten Hoopen G.M."/>
            <person name="Coulibaly K."/>
            <person name="Kebe B.I."/>
            <person name="Melnick R.L."/>
            <person name="Guiltinan M.J."/>
            <person name="Tyler B.M."/>
            <person name="Meinhardt L.W."/>
            <person name="Bailey B.A."/>
        </authorList>
    </citation>
    <scope>NUCLEOTIDE SEQUENCE [LARGE SCALE GENOMIC DNA]</scope>
    <source>
        <strain evidence="6">sbr112.9</strain>
    </source>
</reference>
<evidence type="ECO:0000259" key="4">
    <source>
        <dbReference type="Pfam" id="PF05920"/>
    </source>
</evidence>
<dbReference type="PANTHER" id="PTHR13510:SF44">
    <property type="entry name" value="RABENOSYN-5"/>
    <property type="match status" value="1"/>
</dbReference>
<sequence>MEGLYCDNTEEMALMNTIKCPKLTESAVLTMVHKKTRAEPYAFTGIKWATIKLTMATNRDLCYFEKMGMTMTFPNRSSYDLRKRRSFKSVAKTMKATVAMQKKLPMRRSRVAVRSEGMQQELTTMLSSLSQGECAQPMPNREDTMQLVESSRKRLFDDNAFKGNESFQRMLLFAKNPVVQNQPGSVDPLAAAVEKMPQSYQGFSSIDSSRSQYMEAVAMQNMADAVAQVKDPCLQTRYEQTAQHLHAWGERRMQQQEPQPSMERSGNVLPSLSMSLSQVSPYALELAARNSLPKKRSSLSKLSKKLMHEWFEHNLHHPYPTEEEKEWLAHEGGITM</sequence>
<evidence type="ECO:0000256" key="1">
    <source>
        <dbReference type="ARBA" id="ARBA00023125"/>
    </source>
</evidence>
<dbReference type="AlphaFoldDB" id="A0A2P4XYS5"/>
<feature type="domain" description="KN homeodomain" evidence="4">
    <location>
        <begin position="310"/>
        <end position="335"/>
    </location>
</feature>
<dbReference type="InterPro" id="IPR008422">
    <property type="entry name" value="KN_HD"/>
</dbReference>
<dbReference type="InterPro" id="IPR009057">
    <property type="entry name" value="Homeodomain-like_sf"/>
</dbReference>
<gene>
    <name evidence="5" type="ORF">PHPALM_12818</name>
</gene>
<evidence type="ECO:0000313" key="6">
    <source>
        <dbReference type="Proteomes" id="UP000237271"/>
    </source>
</evidence>
<name>A0A2P4XYS5_9STRA</name>
<proteinExistence type="predicted"/>
<dbReference type="InterPro" id="IPR052727">
    <property type="entry name" value="Rab4/Rab5_effector"/>
</dbReference>
<protein>
    <recommendedName>
        <fullName evidence="4">KN homeodomain domain-containing protein</fullName>
    </recommendedName>
</protein>
<dbReference type="EMBL" id="NCKW01006834">
    <property type="protein sequence ID" value="POM70706.1"/>
    <property type="molecule type" value="Genomic_DNA"/>
</dbReference>
<feature type="non-terminal residue" evidence="5">
    <location>
        <position position="336"/>
    </location>
</feature>
<comment type="caution">
    <text evidence="5">The sequence shown here is derived from an EMBL/GenBank/DDBJ whole genome shotgun (WGS) entry which is preliminary data.</text>
</comment>
<dbReference type="SUPFAM" id="SSF46689">
    <property type="entry name" value="Homeodomain-like"/>
    <property type="match status" value="1"/>
</dbReference>
<keyword evidence="2" id="KW-0371">Homeobox</keyword>
<keyword evidence="3" id="KW-0539">Nucleus</keyword>
<keyword evidence="6" id="KW-1185">Reference proteome</keyword>
<keyword evidence="1" id="KW-0238">DNA-binding</keyword>
<evidence type="ECO:0000313" key="5">
    <source>
        <dbReference type="EMBL" id="POM70706.1"/>
    </source>
</evidence>
<evidence type="ECO:0000256" key="2">
    <source>
        <dbReference type="ARBA" id="ARBA00023155"/>
    </source>
</evidence>